<keyword evidence="4" id="KW-0274">FAD</keyword>
<dbReference type="InterPro" id="IPR038220">
    <property type="entry name" value="PHOX_C_sf"/>
</dbReference>
<dbReference type="SUPFAM" id="SSF52833">
    <property type="entry name" value="Thioredoxin-like"/>
    <property type="match status" value="1"/>
</dbReference>
<dbReference type="GO" id="GO:0071949">
    <property type="term" value="F:FAD binding"/>
    <property type="evidence" value="ECO:0007669"/>
    <property type="project" value="InterPro"/>
</dbReference>
<dbReference type="Gene3D" id="3.40.30.20">
    <property type="match status" value="1"/>
</dbReference>
<dbReference type="GO" id="GO:0016709">
    <property type="term" value="F:oxidoreductase activity, acting on paired donors, with incorporation or reduction of molecular oxygen, NAD(P)H as one donor, and incorporation of one atom of oxygen"/>
    <property type="evidence" value="ECO:0007669"/>
    <property type="project" value="UniProtKB-ARBA"/>
</dbReference>
<comment type="cofactor">
    <cofactor evidence="1">
        <name>FAD</name>
        <dbReference type="ChEBI" id="CHEBI:57692"/>
    </cofactor>
</comment>
<dbReference type="Proteomes" id="UP001215280">
    <property type="component" value="Unassembled WGS sequence"/>
</dbReference>
<evidence type="ECO:0000259" key="7">
    <source>
        <dbReference type="Pfam" id="PF07976"/>
    </source>
</evidence>
<dbReference type="Gene3D" id="3.30.70.2450">
    <property type="match status" value="1"/>
</dbReference>
<dbReference type="AlphaFoldDB" id="A0AAD7NWH7"/>
<evidence type="ECO:0000313" key="9">
    <source>
        <dbReference type="Proteomes" id="UP001215280"/>
    </source>
</evidence>
<comment type="caution">
    <text evidence="8">The sequence shown here is derived from an EMBL/GenBank/DDBJ whole genome shotgun (WGS) entry which is preliminary data.</text>
</comment>
<evidence type="ECO:0000256" key="1">
    <source>
        <dbReference type="ARBA" id="ARBA00001974"/>
    </source>
</evidence>
<dbReference type="PRINTS" id="PR00420">
    <property type="entry name" value="RNGMNOXGNASE"/>
</dbReference>
<feature type="domain" description="FAD-binding" evidence="6">
    <location>
        <begin position="4"/>
        <end position="376"/>
    </location>
</feature>
<name>A0AAD7NWH7_9AGAR</name>
<dbReference type="PANTHER" id="PTHR43004:SF19">
    <property type="entry name" value="BINDING MONOOXYGENASE, PUTATIVE (JCVI)-RELATED"/>
    <property type="match status" value="1"/>
</dbReference>
<comment type="similarity">
    <text evidence="2">Belongs to the PheA/TfdB FAD monooxygenase family.</text>
</comment>
<evidence type="ECO:0000313" key="8">
    <source>
        <dbReference type="EMBL" id="KAJ7777965.1"/>
    </source>
</evidence>
<dbReference type="SUPFAM" id="SSF51905">
    <property type="entry name" value="FAD/NAD(P)-binding domain"/>
    <property type="match status" value="1"/>
</dbReference>
<keyword evidence="3" id="KW-0285">Flavoprotein</keyword>
<dbReference type="Gene3D" id="3.50.50.60">
    <property type="entry name" value="FAD/NAD(P)-binding domain"/>
    <property type="match status" value="1"/>
</dbReference>
<dbReference type="Pfam" id="PF01494">
    <property type="entry name" value="FAD_binding_3"/>
    <property type="match status" value="1"/>
</dbReference>
<gene>
    <name evidence="8" type="ORF">DFH07DRAFT_1036394</name>
</gene>
<evidence type="ECO:0000256" key="3">
    <source>
        <dbReference type="ARBA" id="ARBA00022630"/>
    </source>
</evidence>
<evidence type="ECO:0000256" key="2">
    <source>
        <dbReference type="ARBA" id="ARBA00007801"/>
    </source>
</evidence>
<dbReference type="Pfam" id="PF07976">
    <property type="entry name" value="Phe_hydrox_dim"/>
    <property type="match status" value="1"/>
</dbReference>
<evidence type="ECO:0000256" key="4">
    <source>
        <dbReference type="ARBA" id="ARBA00022827"/>
    </source>
</evidence>
<evidence type="ECO:0000259" key="6">
    <source>
        <dbReference type="Pfam" id="PF01494"/>
    </source>
</evidence>
<accession>A0AAD7NWH7</accession>
<sequence>MAPSVLIAGAGPTGLVLALVLLQNNISVRIIEKEPTHRIGSRGSGIQVRYSLLYLLQPRTLELYDILGILPEIQQEGAPIPPMARYNPGEREPVAVARLGEWVEPTPDTPHANSLSLSQERHEAILRGCLQKLGCTVELGSELRGFEQRADHVVAHIATAGVEERTRFDWLVGADGGRSVVRKQLGLSFLGETHAEQSIALGDIVIEEGIDPGRWHSWSVPPKLCVVLLLRGQYSDAHSPFRVALRSNNSTSKVFMFAYAGRPAHLAETPLTRDEFIDEFYAFTGRRDVKFGETSWLSIYRPNLRMVDKMQAGRVFIAGDAAHCHSPTGGQGLNSSVQDAANLGWKLALVHKGAAPAALLETYSEERVRVVAQMLALTTTLYKKTFSQPGAAPDEDGWRRGGELHMLGVNYCGSSIVLEQAGAGGGNAYAKATGGRVQAAYRAPDAPGLVRVGAKEAPTRLFAVFRASVHTVLLFGGGGDAAARRRVVDVLARLPADAVQAVLVRPAGTGTAPEGDASAFAAVLEDREGHAHAGYGVAADELAVVVVRPDGVVGAVVSDAEGVGEYFAKILV</sequence>
<dbReference type="InterPro" id="IPR002938">
    <property type="entry name" value="FAD-bd"/>
</dbReference>
<dbReference type="InterPro" id="IPR036188">
    <property type="entry name" value="FAD/NAD-bd_sf"/>
</dbReference>
<protein>
    <submittedName>
        <fullName evidence="8">FAD binding domain-containing protein</fullName>
    </submittedName>
</protein>
<feature type="domain" description="Phenol hydroxylase-like C-terminal dimerisation" evidence="7">
    <location>
        <begin position="524"/>
        <end position="571"/>
    </location>
</feature>
<keyword evidence="5" id="KW-0560">Oxidoreductase</keyword>
<evidence type="ECO:0000256" key="5">
    <source>
        <dbReference type="ARBA" id="ARBA00023002"/>
    </source>
</evidence>
<keyword evidence="9" id="KW-1185">Reference proteome</keyword>
<dbReference type="PANTHER" id="PTHR43004">
    <property type="entry name" value="TRK SYSTEM POTASSIUM UPTAKE PROTEIN"/>
    <property type="match status" value="1"/>
</dbReference>
<dbReference type="InterPro" id="IPR012941">
    <property type="entry name" value="Phe_hydrox_C_dim_dom"/>
</dbReference>
<dbReference type="InterPro" id="IPR050641">
    <property type="entry name" value="RIFMO-like"/>
</dbReference>
<dbReference type="EMBL" id="JARJLG010000009">
    <property type="protein sequence ID" value="KAJ7777965.1"/>
    <property type="molecule type" value="Genomic_DNA"/>
</dbReference>
<proteinExistence type="inferred from homology"/>
<reference evidence="8" key="1">
    <citation type="submission" date="2023-03" db="EMBL/GenBank/DDBJ databases">
        <title>Massive genome expansion in bonnet fungi (Mycena s.s.) driven by repeated elements and novel gene families across ecological guilds.</title>
        <authorList>
            <consortium name="Lawrence Berkeley National Laboratory"/>
            <person name="Harder C.B."/>
            <person name="Miyauchi S."/>
            <person name="Viragh M."/>
            <person name="Kuo A."/>
            <person name="Thoen E."/>
            <person name="Andreopoulos B."/>
            <person name="Lu D."/>
            <person name="Skrede I."/>
            <person name="Drula E."/>
            <person name="Henrissat B."/>
            <person name="Morin E."/>
            <person name="Kohler A."/>
            <person name="Barry K."/>
            <person name="LaButti K."/>
            <person name="Morin E."/>
            <person name="Salamov A."/>
            <person name="Lipzen A."/>
            <person name="Mereny Z."/>
            <person name="Hegedus B."/>
            <person name="Baldrian P."/>
            <person name="Stursova M."/>
            <person name="Weitz H."/>
            <person name="Taylor A."/>
            <person name="Grigoriev I.V."/>
            <person name="Nagy L.G."/>
            <person name="Martin F."/>
            <person name="Kauserud H."/>
        </authorList>
    </citation>
    <scope>NUCLEOTIDE SEQUENCE</scope>
    <source>
        <strain evidence="8">CBHHK188m</strain>
    </source>
</reference>
<organism evidence="8 9">
    <name type="scientific">Mycena maculata</name>
    <dbReference type="NCBI Taxonomy" id="230809"/>
    <lineage>
        <taxon>Eukaryota</taxon>
        <taxon>Fungi</taxon>
        <taxon>Dikarya</taxon>
        <taxon>Basidiomycota</taxon>
        <taxon>Agaricomycotina</taxon>
        <taxon>Agaricomycetes</taxon>
        <taxon>Agaricomycetidae</taxon>
        <taxon>Agaricales</taxon>
        <taxon>Marasmiineae</taxon>
        <taxon>Mycenaceae</taxon>
        <taxon>Mycena</taxon>
    </lineage>
</organism>
<dbReference type="InterPro" id="IPR036249">
    <property type="entry name" value="Thioredoxin-like_sf"/>
</dbReference>